<dbReference type="AlphaFoldDB" id="A0A8H3EW99"/>
<sequence length="99" mass="10977">MQSYAYGPLDIGPAIGFQAPRNHRRICAPPRKVNDLESLPPLSSEVVADIARRMKVREQAGILAGIRKAQAKDSEARRRANRAAQMKIPPYVAHISTPY</sequence>
<evidence type="ECO:0000313" key="2">
    <source>
        <dbReference type="Proteomes" id="UP000664203"/>
    </source>
</evidence>
<comment type="caution">
    <text evidence="1">The sequence shown here is derived from an EMBL/GenBank/DDBJ whole genome shotgun (WGS) entry which is preliminary data.</text>
</comment>
<gene>
    <name evidence="1" type="ORF">ALECFALPRED_009067</name>
</gene>
<reference evidence="1" key="1">
    <citation type="submission" date="2021-03" db="EMBL/GenBank/DDBJ databases">
        <authorList>
            <person name="Tagirdzhanova G."/>
        </authorList>
    </citation>
    <scope>NUCLEOTIDE SEQUENCE</scope>
</reference>
<dbReference type="EMBL" id="CAJPDR010000065">
    <property type="protein sequence ID" value="CAF9913774.1"/>
    <property type="molecule type" value="Genomic_DNA"/>
</dbReference>
<keyword evidence="2" id="KW-1185">Reference proteome</keyword>
<organism evidence="1 2">
    <name type="scientific">Alectoria fallacina</name>
    <dbReference type="NCBI Taxonomy" id="1903189"/>
    <lineage>
        <taxon>Eukaryota</taxon>
        <taxon>Fungi</taxon>
        <taxon>Dikarya</taxon>
        <taxon>Ascomycota</taxon>
        <taxon>Pezizomycotina</taxon>
        <taxon>Lecanoromycetes</taxon>
        <taxon>OSLEUM clade</taxon>
        <taxon>Lecanoromycetidae</taxon>
        <taxon>Lecanorales</taxon>
        <taxon>Lecanorineae</taxon>
        <taxon>Parmeliaceae</taxon>
        <taxon>Alectoria</taxon>
    </lineage>
</organism>
<protein>
    <submittedName>
        <fullName evidence="1">Uncharacterized protein</fullName>
    </submittedName>
</protein>
<proteinExistence type="predicted"/>
<name>A0A8H3EW99_9LECA</name>
<dbReference type="OrthoDB" id="10427110at2759"/>
<dbReference type="Proteomes" id="UP000664203">
    <property type="component" value="Unassembled WGS sequence"/>
</dbReference>
<accession>A0A8H3EW99</accession>
<feature type="non-terminal residue" evidence="1">
    <location>
        <position position="99"/>
    </location>
</feature>
<evidence type="ECO:0000313" key="1">
    <source>
        <dbReference type="EMBL" id="CAF9913774.1"/>
    </source>
</evidence>